<dbReference type="AlphaFoldDB" id="A0A432DS09"/>
<dbReference type="NCBIfam" id="TIGR03696">
    <property type="entry name" value="Rhs_assc_core"/>
    <property type="match status" value="1"/>
</dbReference>
<organism evidence="1 2">
    <name type="scientific">Chryseobacterium arthrosphaerae</name>
    <dbReference type="NCBI Taxonomy" id="651561"/>
    <lineage>
        <taxon>Bacteria</taxon>
        <taxon>Pseudomonadati</taxon>
        <taxon>Bacteroidota</taxon>
        <taxon>Flavobacteriia</taxon>
        <taxon>Flavobacteriales</taxon>
        <taxon>Weeksellaceae</taxon>
        <taxon>Chryseobacterium group</taxon>
        <taxon>Chryseobacterium</taxon>
    </lineage>
</organism>
<comment type="caution">
    <text evidence="1">The sequence shown here is derived from an EMBL/GenBank/DDBJ whole genome shotgun (WGS) entry which is preliminary data.</text>
</comment>
<dbReference type="InterPro" id="IPR022385">
    <property type="entry name" value="Rhs_assc_core"/>
</dbReference>
<sequence>MEIGFCSHRRRLYSFTENRYIYQYKDHLGNTRVNFTKNSAGAPEIIDTNNYYPFGLNHTGGNGLNNSLFGSFNSYKYNGKELQETGMFDYGWRQYMPDLGRWNGMDQLAESYLSTSPYAYVANNPVSLTDPDGRWIDAGGNIDISGQANTSQFLGSSHQRRYMTSSIGVTLNRIVLVMDILYLMELGRIGKQGLFTDFNNKVICIGGRIIKTLMLM</sequence>
<dbReference type="PANTHER" id="PTHR32305:SF15">
    <property type="entry name" value="PROTEIN RHSA-RELATED"/>
    <property type="match status" value="1"/>
</dbReference>
<protein>
    <submittedName>
        <fullName evidence="1">RHS repeat-associated core domain-containing protein</fullName>
    </submittedName>
</protein>
<proteinExistence type="predicted"/>
<evidence type="ECO:0000313" key="2">
    <source>
        <dbReference type="Proteomes" id="UP000276953"/>
    </source>
</evidence>
<gene>
    <name evidence="1" type="ORF">EJ377_14540</name>
</gene>
<accession>A0A432DS09</accession>
<evidence type="ECO:0000313" key="1">
    <source>
        <dbReference type="EMBL" id="RTZ45922.1"/>
    </source>
</evidence>
<name>A0A432DS09_9FLAO</name>
<reference evidence="1 2" key="1">
    <citation type="submission" date="2018-12" db="EMBL/GenBank/DDBJ databases">
        <title>Draft Genome Sequence of Chryseobacterium arthrosphaerae strain ED882-96 Isolated from the Blood of a Patient with Liver Cirrhosis in Taiwan.</title>
        <authorList>
            <person name="Lin J.-N."/>
            <person name="Lai C.-H."/>
            <person name="Yang C.-H."/>
            <person name="Huang Y.-H."/>
        </authorList>
    </citation>
    <scope>NUCLEOTIDE SEQUENCE [LARGE SCALE GENOMIC DNA]</scope>
    <source>
        <strain evidence="1 2">ED882-96</strain>
    </source>
</reference>
<dbReference type="Proteomes" id="UP000276953">
    <property type="component" value="Unassembled WGS sequence"/>
</dbReference>
<dbReference type="InterPro" id="IPR050708">
    <property type="entry name" value="T6SS_VgrG/RHS"/>
</dbReference>
<dbReference type="PANTHER" id="PTHR32305">
    <property type="match status" value="1"/>
</dbReference>
<dbReference type="EMBL" id="RYFC01000003">
    <property type="protein sequence ID" value="RTZ45922.1"/>
    <property type="molecule type" value="Genomic_DNA"/>
</dbReference>
<dbReference type="Gene3D" id="2.180.10.10">
    <property type="entry name" value="RHS repeat-associated core"/>
    <property type="match status" value="1"/>
</dbReference>